<name>A0AAU8AT29_9RHOB</name>
<organism evidence="2">
    <name type="scientific">Alloyangia sp. H15</name>
    <dbReference type="NCBI Taxonomy" id="3029062"/>
    <lineage>
        <taxon>Bacteria</taxon>
        <taxon>Pseudomonadati</taxon>
        <taxon>Pseudomonadota</taxon>
        <taxon>Alphaproteobacteria</taxon>
        <taxon>Rhodobacterales</taxon>
        <taxon>Roseobacteraceae</taxon>
        <taxon>Alloyangia</taxon>
    </lineage>
</organism>
<dbReference type="RefSeq" id="WP_353476826.1">
    <property type="nucleotide sequence ID" value="NZ_CP123390.1"/>
</dbReference>
<dbReference type="AlphaFoldDB" id="A0AAU8AT29"/>
<feature type="compositionally biased region" description="Basic and acidic residues" evidence="1">
    <location>
        <begin position="289"/>
        <end position="309"/>
    </location>
</feature>
<geneLocation type="plasmid" evidence="2">
    <name>unnamed5</name>
</geneLocation>
<evidence type="ECO:0000256" key="1">
    <source>
        <dbReference type="SAM" id="MobiDB-lite"/>
    </source>
</evidence>
<feature type="region of interest" description="Disordered" evidence="1">
    <location>
        <begin position="289"/>
        <end position="310"/>
    </location>
</feature>
<dbReference type="EMBL" id="CP123390">
    <property type="protein sequence ID" value="XCC97949.1"/>
    <property type="molecule type" value="Genomic_DNA"/>
</dbReference>
<keyword evidence="2" id="KW-0614">Plasmid</keyword>
<accession>A0AAU8AT29</accession>
<reference evidence="2" key="1">
    <citation type="submission" date="2023-02" db="EMBL/GenBank/DDBJ databases">
        <title>Description and genomic characterization of Salipiger bruguierae sp. nov., isolated from the sediment of mangrove plant Bruguiera sexangula.</title>
        <authorList>
            <person name="Long M."/>
        </authorList>
    </citation>
    <scope>NUCLEOTIDE SEQUENCE</scope>
    <source>
        <strain evidence="2">H15</strain>
        <plasmid evidence="2">unnamed5</plasmid>
    </source>
</reference>
<evidence type="ECO:0000313" key="2">
    <source>
        <dbReference type="EMBL" id="XCC97949.1"/>
    </source>
</evidence>
<proteinExistence type="predicted"/>
<sequence>MTPDLPHSLPELEQAISSDALASPGPASALAFLALARRALGDVFESPELVISEEAFCHALPAVPDAALATAFGDAALYRRCRASLLRHCKLAGLWASADPFPLLNQAARDLGTPTVNRRVLETYLPGLALSEITRERALAADQPLRGSERRALRASFAALDRLRDQPRLRALSLLGDEMIGPLPRYVDGVKLRLPLPPDLEAAVPRLPRGHAKRARRAYELALELGVLALQPQGRKVLTEHAARDYHAKVSTRVSENWASLTLGALIALLRAADTGVVPEGLTLARVRHPDRPCGPTKPERVSLSKTDRSLPPLPCQVEADVAGFGVARQAATKKITTLRRILARLFDGVEADDRDQVLQGAISRLEALYPEATPGTLTTYRSLLRDFLRHVGHRDPWDALLDQARTAAIAGLDIRGLRLLRRQAQALDPQLSPAGIDTKLATNLVATARTHGDGSRLRQGLSSLDLLRGLLPDLLPTPPIGSLPDGRKGGNCELPPALEQALRREAKAAGYSDPAAKAQLVAVRKLYTLSSAKERFDAELAEIPWAALTDAALVAHPADLAPYRTELTRLADRLTRNLSPGWRDLERAITDAGVARLDNPIAALARVAGEARLEPWQLDREWAWSHERGLRPDLRLTWARNITRLDALRELPAVAASGLLPPQCLGPMPARGARCRHGLFPLPRRFEAALDGAPQQLLEAAHLLWRCLRALGLFPRGADPAPGLLVSETLLERVEAEQSLLAPTSARQHLARLRDWRESLPGMDLASPA</sequence>
<protein>
    <recommendedName>
        <fullName evidence="3">Core-binding (CB) domain-containing protein</fullName>
    </recommendedName>
</protein>
<evidence type="ECO:0008006" key="3">
    <source>
        <dbReference type="Google" id="ProtNLM"/>
    </source>
</evidence>
<gene>
    <name evidence="2" type="ORF">PVT71_28630</name>
</gene>